<dbReference type="EC" id="2.7.7.65" evidence="1"/>
<feature type="region of interest" description="Disordered" evidence="3">
    <location>
        <begin position="335"/>
        <end position="354"/>
    </location>
</feature>
<comment type="caution">
    <text evidence="5">The sequence shown here is derived from an EMBL/GenBank/DDBJ whole genome shotgun (WGS) entry which is preliminary data.</text>
</comment>
<dbReference type="PROSITE" id="PS50887">
    <property type="entry name" value="GGDEF"/>
    <property type="match status" value="1"/>
</dbReference>
<evidence type="ECO:0000256" key="2">
    <source>
        <dbReference type="ARBA" id="ARBA00034247"/>
    </source>
</evidence>
<dbReference type="Proteomes" id="UP001606300">
    <property type="component" value="Unassembled WGS sequence"/>
</dbReference>
<reference evidence="5 6" key="1">
    <citation type="submission" date="2024-09" db="EMBL/GenBank/DDBJ databases">
        <title>Novel species of the genus Pelomonas and Roseateles isolated from streams.</title>
        <authorList>
            <person name="Lu H."/>
        </authorList>
    </citation>
    <scope>NUCLEOTIDE SEQUENCE [LARGE SCALE GENOMIC DNA]</scope>
    <source>
        <strain evidence="5 6">DC23W</strain>
    </source>
</reference>
<keyword evidence="6" id="KW-1185">Reference proteome</keyword>
<dbReference type="PANTHER" id="PTHR45138">
    <property type="entry name" value="REGULATORY COMPONENTS OF SENSORY TRANSDUCTION SYSTEM"/>
    <property type="match status" value="1"/>
</dbReference>
<keyword evidence="5" id="KW-0548">Nucleotidyltransferase</keyword>
<dbReference type="InterPro" id="IPR011990">
    <property type="entry name" value="TPR-like_helical_dom_sf"/>
</dbReference>
<dbReference type="Pfam" id="PF00990">
    <property type="entry name" value="GGDEF"/>
    <property type="match status" value="1"/>
</dbReference>
<feature type="domain" description="GGDEF" evidence="4">
    <location>
        <begin position="377"/>
        <end position="506"/>
    </location>
</feature>
<dbReference type="RefSeq" id="WP_394470379.1">
    <property type="nucleotide sequence ID" value="NZ_JBIGHY010000003.1"/>
</dbReference>
<dbReference type="NCBIfam" id="TIGR00254">
    <property type="entry name" value="GGDEF"/>
    <property type="match status" value="1"/>
</dbReference>
<protein>
    <recommendedName>
        <fullName evidence="1">diguanylate cyclase</fullName>
        <ecNumber evidence="1">2.7.7.65</ecNumber>
    </recommendedName>
</protein>
<dbReference type="Gene3D" id="1.25.40.10">
    <property type="entry name" value="Tetratricopeptide repeat domain"/>
    <property type="match status" value="2"/>
</dbReference>
<dbReference type="PANTHER" id="PTHR45138:SF9">
    <property type="entry name" value="DIGUANYLATE CYCLASE DGCM-RELATED"/>
    <property type="match status" value="1"/>
</dbReference>
<dbReference type="InterPro" id="IPR050469">
    <property type="entry name" value="Diguanylate_Cyclase"/>
</dbReference>
<proteinExistence type="predicted"/>
<evidence type="ECO:0000259" key="4">
    <source>
        <dbReference type="PROSITE" id="PS50887"/>
    </source>
</evidence>
<evidence type="ECO:0000256" key="3">
    <source>
        <dbReference type="SAM" id="MobiDB-lite"/>
    </source>
</evidence>
<dbReference type="SUPFAM" id="SSF48452">
    <property type="entry name" value="TPR-like"/>
    <property type="match status" value="2"/>
</dbReference>
<comment type="catalytic activity">
    <reaction evidence="2">
        <text>2 GTP = 3',3'-c-di-GMP + 2 diphosphate</text>
        <dbReference type="Rhea" id="RHEA:24898"/>
        <dbReference type="ChEBI" id="CHEBI:33019"/>
        <dbReference type="ChEBI" id="CHEBI:37565"/>
        <dbReference type="ChEBI" id="CHEBI:58805"/>
        <dbReference type="EC" id="2.7.7.65"/>
    </reaction>
</comment>
<dbReference type="Gene3D" id="3.30.70.270">
    <property type="match status" value="1"/>
</dbReference>
<feature type="compositionally biased region" description="Low complexity" evidence="3">
    <location>
        <begin position="335"/>
        <end position="346"/>
    </location>
</feature>
<evidence type="ECO:0000256" key="1">
    <source>
        <dbReference type="ARBA" id="ARBA00012528"/>
    </source>
</evidence>
<dbReference type="InterPro" id="IPR029787">
    <property type="entry name" value="Nucleotide_cyclase"/>
</dbReference>
<accession>A0ABW7EM84</accession>
<keyword evidence="5" id="KW-0808">Transferase</keyword>
<evidence type="ECO:0000313" key="5">
    <source>
        <dbReference type="EMBL" id="MFG6414302.1"/>
    </source>
</evidence>
<gene>
    <name evidence="5" type="ORF">ACG02S_10355</name>
</gene>
<dbReference type="InterPro" id="IPR043128">
    <property type="entry name" value="Rev_trsase/Diguanyl_cyclase"/>
</dbReference>
<dbReference type="CDD" id="cd01949">
    <property type="entry name" value="GGDEF"/>
    <property type="match status" value="1"/>
</dbReference>
<dbReference type="SUPFAM" id="SSF55073">
    <property type="entry name" value="Nucleotide cyclase"/>
    <property type="match status" value="1"/>
</dbReference>
<dbReference type="SMART" id="SM00267">
    <property type="entry name" value="GGDEF"/>
    <property type="match status" value="1"/>
</dbReference>
<dbReference type="InterPro" id="IPR000160">
    <property type="entry name" value="GGDEF_dom"/>
</dbReference>
<sequence>MDLAAQLHLPLERGRAAELRCLHLGRLGRYADAVKAAHEALPLLQGADQRSERCAVLRTQALAASESQAFETALGAANELVRLARDHDASAALDAAMALAACFERMGDPWQAERVLADALRVHGPNASNWLNLAANNSLCVIGIGMLHRLLDSQADDAELQSLLVHTRGAAERARDLLEQLPNPAHRVPILGNLAEVMLHQGDLAGAGALLRQVLELAQQHGLQAHAWRMCTSLADWHLAQAQPEPALELALGVIKEMGAIRQQQTLIRARRSAYRACRALGRFEQALQHLEVAEREERRDLTKKMRAQSELFVSRAEAQQVQWQADDARLEAQQQRQRAAEAAASAERDPLTGLGNRRHLERRCAELLPAAQRELRPLALAQLDIDHFKSINDRFGHATGDRVLTLLAQLLQDGMRASDVVVRQGGEEFVIVLPDTDLSAATDVCERLRERVATHPWSQLGGPDWQVTVSIGLATAPPYELAPLLETADAALYRAKRGGRNRLCV</sequence>
<dbReference type="GO" id="GO:0052621">
    <property type="term" value="F:diguanylate cyclase activity"/>
    <property type="evidence" value="ECO:0007669"/>
    <property type="project" value="UniProtKB-EC"/>
</dbReference>
<evidence type="ECO:0000313" key="6">
    <source>
        <dbReference type="Proteomes" id="UP001606300"/>
    </source>
</evidence>
<dbReference type="EMBL" id="JBIGHY010000003">
    <property type="protein sequence ID" value="MFG6414302.1"/>
    <property type="molecule type" value="Genomic_DNA"/>
</dbReference>
<organism evidence="5 6">
    <name type="scientific">Pelomonas dachongensis</name>
    <dbReference type="NCBI Taxonomy" id="3299029"/>
    <lineage>
        <taxon>Bacteria</taxon>
        <taxon>Pseudomonadati</taxon>
        <taxon>Pseudomonadota</taxon>
        <taxon>Betaproteobacteria</taxon>
        <taxon>Burkholderiales</taxon>
        <taxon>Sphaerotilaceae</taxon>
        <taxon>Roseateles</taxon>
    </lineage>
</organism>
<name>A0ABW7EM84_9BURK</name>